<dbReference type="FunFam" id="3.90.76.10:FF:000001">
    <property type="entry name" value="Oligopeptide ABC transporter substrate-binding protein"/>
    <property type="match status" value="1"/>
</dbReference>
<dbReference type="InterPro" id="IPR030678">
    <property type="entry name" value="Peptide/Ni-bd"/>
</dbReference>
<dbReference type="GO" id="GO:0043190">
    <property type="term" value="C:ATP-binding cassette (ABC) transporter complex"/>
    <property type="evidence" value="ECO:0007669"/>
    <property type="project" value="InterPro"/>
</dbReference>
<comment type="similarity">
    <text evidence="2">Belongs to the bacterial solute-binding protein 5 family.</text>
</comment>
<evidence type="ECO:0000256" key="1">
    <source>
        <dbReference type="ARBA" id="ARBA00004196"/>
    </source>
</evidence>
<dbReference type="Gene3D" id="3.90.76.10">
    <property type="entry name" value="Dipeptide-binding Protein, Domain 1"/>
    <property type="match status" value="1"/>
</dbReference>
<dbReference type="Gene3D" id="3.10.105.10">
    <property type="entry name" value="Dipeptide-binding Protein, Domain 3"/>
    <property type="match status" value="1"/>
</dbReference>
<dbReference type="EMBL" id="FORR01000002">
    <property type="protein sequence ID" value="SFI87246.1"/>
    <property type="molecule type" value="Genomic_DNA"/>
</dbReference>
<comment type="subcellular location">
    <subcellularLocation>
        <location evidence="1">Cell envelope</location>
    </subcellularLocation>
</comment>
<protein>
    <submittedName>
        <fullName evidence="7">Oligopeptide transport system substrate-binding protein</fullName>
    </submittedName>
</protein>
<reference evidence="7 8" key="1">
    <citation type="submission" date="2016-10" db="EMBL/GenBank/DDBJ databases">
        <authorList>
            <person name="de Groot N.N."/>
        </authorList>
    </citation>
    <scope>NUCLEOTIDE SEQUENCE [LARGE SCALE GENOMIC DNA]</scope>
    <source>
        <strain evidence="7 8">DSM 44778</strain>
    </source>
</reference>
<dbReference type="InterPro" id="IPR000914">
    <property type="entry name" value="SBP_5_dom"/>
</dbReference>
<dbReference type="GO" id="GO:0015833">
    <property type="term" value="P:peptide transport"/>
    <property type="evidence" value="ECO:0007669"/>
    <property type="project" value="UniProtKB-KW"/>
</dbReference>
<feature type="domain" description="Solute-binding protein family 5" evidence="6">
    <location>
        <begin position="81"/>
        <end position="455"/>
    </location>
</feature>
<organism evidence="7 8">
    <name type="scientific">Thermoflavimicrobium dichotomicum</name>
    <dbReference type="NCBI Taxonomy" id="46223"/>
    <lineage>
        <taxon>Bacteria</taxon>
        <taxon>Bacillati</taxon>
        <taxon>Bacillota</taxon>
        <taxon>Bacilli</taxon>
        <taxon>Bacillales</taxon>
        <taxon>Thermoactinomycetaceae</taxon>
        <taxon>Thermoflavimicrobium</taxon>
    </lineage>
</organism>
<keyword evidence="8" id="KW-1185">Reference proteome</keyword>
<evidence type="ECO:0000256" key="2">
    <source>
        <dbReference type="ARBA" id="ARBA00005695"/>
    </source>
</evidence>
<proteinExistence type="inferred from homology"/>
<keyword evidence="5" id="KW-0571">Peptide transport</keyword>
<dbReference type="RefSeq" id="WP_175482273.1">
    <property type="nucleotide sequence ID" value="NZ_FORR01000002.1"/>
</dbReference>
<dbReference type="PANTHER" id="PTHR30290">
    <property type="entry name" value="PERIPLASMIC BINDING COMPONENT OF ABC TRANSPORTER"/>
    <property type="match status" value="1"/>
</dbReference>
<evidence type="ECO:0000313" key="7">
    <source>
        <dbReference type="EMBL" id="SFI87246.1"/>
    </source>
</evidence>
<evidence type="ECO:0000256" key="4">
    <source>
        <dbReference type="ARBA" id="ARBA00022729"/>
    </source>
</evidence>
<evidence type="ECO:0000256" key="5">
    <source>
        <dbReference type="ARBA" id="ARBA00022856"/>
    </source>
</evidence>
<dbReference type="Proteomes" id="UP000199545">
    <property type="component" value="Unassembled WGS sequence"/>
</dbReference>
<keyword evidence="5" id="KW-0653">Protein transport</keyword>
<dbReference type="CDD" id="cd08504">
    <property type="entry name" value="PBP2_OppA"/>
    <property type="match status" value="1"/>
</dbReference>
<dbReference type="GO" id="GO:0030313">
    <property type="term" value="C:cell envelope"/>
    <property type="evidence" value="ECO:0007669"/>
    <property type="project" value="UniProtKB-SubCell"/>
</dbReference>
<keyword evidence="4" id="KW-0732">Signal</keyword>
<evidence type="ECO:0000313" key="8">
    <source>
        <dbReference type="Proteomes" id="UP000199545"/>
    </source>
</evidence>
<dbReference type="PANTHER" id="PTHR30290:SF10">
    <property type="entry name" value="PERIPLASMIC OLIGOPEPTIDE-BINDING PROTEIN-RELATED"/>
    <property type="match status" value="1"/>
</dbReference>
<accession>A0A1I3LS23</accession>
<dbReference type="PIRSF" id="PIRSF002741">
    <property type="entry name" value="MppA"/>
    <property type="match status" value="1"/>
</dbReference>
<evidence type="ECO:0000256" key="3">
    <source>
        <dbReference type="ARBA" id="ARBA00022448"/>
    </source>
</evidence>
<dbReference type="GO" id="GO:1904680">
    <property type="term" value="F:peptide transmembrane transporter activity"/>
    <property type="evidence" value="ECO:0007669"/>
    <property type="project" value="TreeGrafter"/>
</dbReference>
<keyword evidence="3" id="KW-0813">Transport</keyword>
<dbReference type="SUPFAM" id="SSF53850">
    <property type="entry name" value="Periplasmic binding protein-like II"/>
    <property type="match status" value="1"/>
</dbReference>
<dbReference type="GO" id="GO:0042597">
    <property type="term" value="C:periplasmic space"/>
    <property type="evidence" value="ECO:0007669"/>
    <property type="project" value="UniProtKB-ARBA"/>
</dbReference>
<dbReference type="AlphaFoldDB" id="A0A1I3LS23"/>
<sequence>MKNIKYWICLLILPLILAGCELPMGWGANLNRGLEDGQVLRMTEPRMDARLDPVYLSEINGLNVLNNVTEPLMRMGKEHRPVPGMAEDVQVSEDGKIYTFKIRNDAKWSDGKAVTAHDFAYAWKRLLEPKHKSSFASVLYGIKNAYLYQQGKVSQDVVGIKVVDDLTLQVKLSKPDKNFLSKVALPILAPQRQDIIEKYNEQYATSSNTMVYNGPFVMITFTPSKIVLMKNNTYWDRSNVSLKMVEIHVMKDPEKEKELYNQGQLDVARIHDDPEGFQQSSEYVHTEMAQTHYLFMNLNKPFFQNEHIRKAISLAIDRRVIVRRLKDGSKVAEGMVPPELITSEGQTYRNVSLKSLVSYNPEKAKKYLANGLRELDERPPSLRFLVPDDKRKKVAIEIKKQLQENLGLDILLETPEPEKLESLKQTGQYDFMLDSWTADINDPGTFLELLSSKTGRDLIQQSSVLTNLVELSQKTTDEEKRLTYLTRIEKLLIDPDQLAIVIPLYYQGETFLQRSNIKDFIRHPFGAEYSLKWAYISK</sequence>
<dbReference type="STRING" id="46223.SAMN05421852_102294"/>
<gene>
    <name evidence="7" type="ORF">SAMN05421852_102294</name>
</gene>
<dbReference type="Pfam" id="PF00496">
    <property type="entry name" value="SBP_bac_5"/>
    <property type="match status" value="1"/>
</dbReference>
<evidence type="ECO:0000259" key="6">
    <source>
        <dbReference type="Pfam" id="PF00496"/>
    </source>
</evidence>
<dbReference type="PROSITE" id="PS51257">
    <property type="entry name" value="PROKAR_LIPOPROTEIN"/>
    <property type="match status" value="1"/>
</dbReference>
<dbReference type="InterPro" id="IPR039424">
    <property type="entry name" value="SBP_5"/>
</dbReference>
<name>A0A1I3LS23_9BACL</name>
<dbReference type="Gene3D" id="3.40.190.10">
    <property type="entry name" value="Periplasmic binding protein-like II"/>
    <property type="match status" value="1"/>
</dbReference>